<dbReference type="CDD" id="cd06173">
    <property type="entry name" value="MFS_MefA_like"/>
    <property type="match status" value="1"/>
</dbReference>
<protein>
    <submittedName>
        <fullName evidence="8">MFS transporter</fullName>
    </submittedName>
</protein>
<dbReference type="PANTHER" id="PTHR23513">
    <property type="entry name" value="INTEGRAL MEMBRANE EFFLUX PROTEIN-RELATED"/>
    <property type="match status" value="1"/>
</dbReference>
<evidence type="ECO:0000259" key="7">
    <source>
        <dbReference type="PROSITE" id="PS50850"/>
    </source>
</evidence>
<feature type="transmembrane region" description="Helical" evidence="6">
    <location>
        <begin position="307"/>
        <end position="330"/>
    </location>
</feature>
<evidence type="ECO:0000256" key="5">
    <source>
        <dbReference type="ARBA" id="ARBA00023136"/>
    </source>
</evidence>
<keyword evidence="4 6" id="KW-1133">Transmembrane helix</keyword>
<dbReference type="RefSeq" id="WP_345700993.1">
    <property type="nucleotide sequence ID" value="NZ_BAABIS010000001.1"/>
</dbReference>
<evidence type="ECO:0000256" key="6">
    <source>
        <dbReference type="SAM" id="Phobius"/>
    </source>
</evidence>
<gene>
    <name evidence="8" type="ORF">GCM10023235_70720</name>
</gene>
<evidence type="ECO:0000256" key="3">
    <source>
        <dbReference type="ARBA" id="ARBA00022692"/>
    </source>
</evidence>
<feature type="domain" description="Major facilitator superfamily (MFS) profile" evidence="7">
    <location>
        <begin position="217"/>
        <end position="422"/>
    </location>
</feature>
<evidence type="ECO:0000256" key="4">
    <source>
        <dbReference type="ARBA" id="ARBA00022989"/>
    </source>
</evidence>
<comment type="subcellular location">
    <subcellularLocation>
        <location evidence="1">Cell membrane</location>
        <topology evidence="1">Multi-pass membrane protein</topology>
    </subcellularLocation>
</comment>
<dbReference type="InterPro" id="IPR020846">
    <property type="entry name" value="MFS_dom"/>
</dbReference>
<dbReference type="Gene3D" id="1.20.1250.20">
    <property type="entry name" value="MFS general substrate transporter like domains"/>
    <property type="match status" value="1"/>
</dbReference>
<sequence length="422" mass="43071">MSDDRHARGFRRLWAGQSISQFGDRISELALPLIAVGALDASVTEVSALTAMVWGPNLLAVFLGAWVDQRRSKRRLMVVADLVRAAALLTVPAAALAGALTLVQLYAVAVVTGAAGVLFNTAYPSYFAKLVPQSAYITANSRLSASRSASFVAGPAVGGGLVQLLTAPFAVLVDAVSFVGSAVLIGRTAVEEAEPGPAGPSMLTRARLGLAFIVRHPVLRASLGTCTTVNLFTFVGYSLTVLLASRILGLSAGAIGLAFGVGATGSLLAALVAPAVSRRLGVGPTIALGAVLFPASMALTAVAGGPFWARTGALAAAQFLGGIGVMWFDINLNSLQASVIPDDMRSRVSGAFNTVNYGIRPLGALLGGVLGTTLGVRTALMVAAVGGTLCVLWLLPSPILRIRSLDDVAKPVAPEPAPAPVG</sequence>
<evidence type="ECO:0000256" key="1">
    <source>
        <dbReference type="ARBA" id="ARBA00004651"/>
    </source>
</evidence>
<dbReference type="Proteomes" id="UP001501752">
    <property type="component" value="Unassembled WGS sequence"/>
</dbReference>
<dbReference type="InterPro" id="IPR011701">
    <property type="entry name" value="MFS"/>
</dbReference>
<dbReference type="InterPro" id="IPR036259">
    <property type="entry name" value="MFS_trans_sf"/>
</dbReference>
<keyword evidence="5 6" id="KW-0472">Membrane</keyword>
<feature type="transmembrane region" description="Helical" evidence="6">
    <location>
        <begin position="280"/>
        <end position="301"/>
    </location>
</feature>
<evidence type="ECO:0000313" key="8">
    <source>
        <dbReference type="EMBL" id="GAA4880283.1"/>
    </source>
</evidence>
<comment type="caution">
    <text evidence="8">The sequence shown here is derived from an EMBL/GenBank/DDBJ whole genome shotgun (WGS) entry which is preliminary data.</text>
</comment>
<accession>A0ABP9ELJ0</accession>
<dbReference type="PROSITE" id="PS50850">
    <property type="entry name" value="MFS"/>
    <property type="match status" value="1"/>
</dbReference>
<feature type="transmembrane region" description="Helical" evidence="6">
    <location>
        <begin position="46"/>
        <end position="66"/>
    </location>
</feature>
<organism evidence="8 9">
    <name type="scientific">Kitasatospora terrestris</name>
    <dbReference type="NCBI Taxonomy" id="258051"/>
    <lineage>
        <taxon>Bacteria</taxon>
        <taxon>Bacillati</taxon>
        <taxon>Actinomycetota</taxon>
        <taxon>Actinomycetes</taxon>
        <taxon>Kitasatosporales</taxon>
        <taxon>Streptomycetaceae</taxon>
        <taxon>Kitasatospora</taxon>
    </lineage>
</organism>
<dbReference type="Pfam" id="PF07690">
    <property type="entry name" value="MFS_1"/>
    <property type="match status" value="1"/>
</dbReference>
<evidence type="ECO:0000313" key="9">
    <source>
        <dbReference type="Proteomes" id="UP001501752"/>
    </source>
</evidence>
<name>A0ABP9ELJ0_9ACTN</name>
<feature type="transmembrane region" description="Helical" evidence="6">
    <location>
        <begin position="254"/>
        <end position="273"/>
    </location>
</feature>
<keyword evidence="3 6" id="KW-0812">Transmembrane</keyword>
<keyword evidence="9" id="KW-1185">Reference proteome</keyword>
<evidence type="ECO:0000256" key="2">
    <source>
        <dbReference type="ARBA" id="ARBA00022475"/>
    </source>
</evidence>
<dbReference type="PANTHER" id="PTHR23513:SF6">
    <property type="entry name" value="MAJOR FACILITATOR SUPERFAMILY ASSOCIATED DOMAIN-CONTAINING PROTEIN"/>
    <property type="match status" value="1"/>
</dbReference>
<feature type="transmembrane region" description="Helical" evidence="6">
    <location>
        <begin position="229"/>
        <end position="248"/>
    </location>
</feature>
<dbReference type="EMBL" id="BAABIS010000001">
    <property type="protein sequence ID" value="GAA4880283.1"/>
    <property type="molecule type" value="Genomic_DNA"/>
</dbReference>
<reference evidence="9" key="1">
    <citation type="journal article" date="2019" name="Int. J. Syst. Evol. Microbiol.">
        <title>The Global Catalogue of Microorganisms (GCM) 10K type strain sequencing project: providing services to taxonomists for standard genome sequencing and annotation.</title>
        <authorList>
            <consortium name="The Broad Institute Genomics Platform"/>
            <consortium name="The Broad Institute Genome Sequencing Center for Infectious Disease"/>
            <person name="Wu L."/>
            <person name="Ma J."/>
        </authorList>
    </citation>
    <scope>NUCLEOTIDE SEQUENCE [LARGE SCALE GENOMIC DNA]</scope>
    <source>
        <strain evidence="9">JCM 13006</strain>
    </source>
</reference>
<feature type="transmembrane region" description="Helical" evidence="6">
    <location>
        <begin position="376"/>
        <end position="395"/>
    </location>
</feature>
<feature type="transmembrane region" description="Helical" evidence="6">
    <location>
        <begin position="78"/>
        <end position="97"/>
    </location>
</feature>
<dbReference type="SUPFAM" id="SSF103473">
    <property type="entry name" value="MFS general substrate transporter"/>
    <property type="match status" value="1"/>
</dbReference>
<keyword evidence="2" id="KW-1003">Cell membrane</keyword>
<feature type="transmembrane region" description="Helical" evidence="6">
    <location>
        <begin position="103"/>
        <end position="123"/>
    </location>
</feature>
<proteinExistence type="predicted"/>